<keyword evidence="3" id="KW-1185">Reference proteome</keyword>
<gene>
    <name evidence="2" type="ORF">GH723_12985</name>
</gene>
<sequence>MRITQIWRYPVKSLQGERLESADVDAKGLVGDRRWALFDRGTTNGLTARRVPELLMACGVWHGDGQVSVRLPDGTETADDDELSRWLGREVELRSAAEIERAPVYENPSDATDEDGAPWVEWRGPRGRFHDSTRTMVSICSEASLASVGVPLGEVRRFRFNLVVDGEGEDALVGRHLSIGDVELEAMKRIDRCVMVTRPQPDGIGRDLDVLKRINAARDGHLGIGTLVRSPGRVRVGDELVPL</sequence>
<organism evidence="2 3">
    <name type="scientific">Actinomarinicola tropica</name>
    <dbReference type="NCBI Taxonomy" id="2789776"/>
    <lineage>
        <taxon>Bacteria</taxon>
        <taxon>Bacillati</taxon>
        <taxon>Actinomycetota</taxon>
        <taxon>Acidimicrobiia</taxon>
        <taxon>Acidimicrobiales</taxon>
        <taxon>Iamiaceae</taxon>
        <taxon>Actinomarinicola</taxon>
    </lineage>
</organism>
<dbReference type="Pfam" id="PF03473">
    <property type="entry name" value="MOSC"/>
    <property type="match status" value="1"/>
</dbReference>
<dbReference type="GO" id="GO:0030151">
    <property type="term" value="F:molybdenum ion binding"/>
    <property type="evidence" value="ECO:0007669"/>
    <property type="project" value="InterPro"/>
</dbReference>
<dbReference type="Proteomes" id="UP000334019">
    <property type="component" value="Chromosome"/>
</dbReference>
<proteinExistence type="predicted"/>
<name>A0A5Q2RPA6_9ACTN</name>
<dbReference type="InterPro" id="IPR005302">
    <property type="entry name" value="MoCF_Sase_C"/>
</dbReference>
<dbReference type="InterPro" id="IPR011037">
    <property type="entry name" value="Pyrv_Knase-like_insert_dom_sf"/>
</dbReference>
<accession>A0A5Q2RPA6</accession>
<dbReference type="KEGG" id="atq:GH723_12985"/>
<dbReference type="SUPFAM" id="SSF50800">
    <property type="entry name" value="PK beta-barrel domain-like"/>
    <property type="match status" value="1"/>
</dbReference>
<evidence type="ECO:0000259" key="1">
    <source>
        <dbReference type="PROSITE" id="PS51340"/>
    </source>
</evidence>
<dbReference type="RefSeq" id="WP_153760043.1">
    <property type="nucleotide sequence ID" value="NZ_CP045851.1"/>
</dbReference>
<protein>
    <submittedName>
        <fullName evidence="2">MOSC domain-containing protein</fullName>
    </submittedName>
</protein>
<dbReference type="GO" id="GO:0003824">
    <property type="term" value="F:catalytic activity"/>
    <property type="evidence" value="ECO:0007669"/>
    <property type="project" value="InterPro"/>
</dbReference>
<evidence type="ECO:0000313" key="2">
    <source>
        <dbReference type="EMBL" id="QGG95937.1"/>
    </source>
</evidence>
<dbReference type="GO" id="GO:0030170">
    <property type="term" value="F:pyridoxal phosphate binding"/>
    <property type="evidence" value="ECO:0007669"/>
    <property type="project" value="InterPro"/>
</dbReference>
<dbReference type="AlphaFoldDB" id="A0A5Q2RPA6"/>
<dbReference type="PROSITE" id="PS51340">
    <property type="entry name" value="MOSC"/>
    <property type="match status" value="1"/>
</dbReference>
<dbReference type="Pfam" id="PF03476">
    <property type="entry name" value="MOSC_N"/>
    <property type="match status" value="1"/>
</dbReference>
<dbReference type="InterPro" id="IPR005303">
    <property type="entry name" value="MOCOS_middle"/>
</dbReference>
<reference evidence="2 3" key="1">
    <citation type="submission" date="2019-11" db="EMBL/GenBank/DDBJ databases">
        <authorList>
            <person name="He Y."/>
        </authorList>
    </citation>
    <scope>NUCLEOTIDE SEQUENCE [LARGE SCALE GENOMIC DNA]</scope>
    <source>
        <strain evidence="2 3">SCSIO 58843</strain>
    </source>
</reference>
<feature type="domain" description="MOSC" evidence="1">
    <location>
        <begin position="102"/>
        <end position="243"/>
    </location>
</feature>
<evidence type="ECO:0000313" key="3">
    <source>
        <dbReference type="Proteomes" id="UP000334019"/>
    </source>
</evidence>
<dbReference type="EMBL" id="CP045851">
    <property type="protein sequence ID" value="QGG95937.1"/>
    <property type="molecule type" value="Genomic_DNA"/>
</dbReference>